<evidence type="ECO:0000313" key="1">
    <source>
        <dbReference type="EMBL" id="KAA3504613.1"/>
    </source>
</evidence>
<dbReference type="EMBL" id="QRFF01000001">
    <property type="protein sequence ID" value="KAA3504613.1"/>
    <property type="molecule type" value="Genomic_DNA"/>
</dbReference>
<dbReference type="GO" id="GO:0043565">
    <property type="term" value="F:sequence-specific DNA binding"/>
    <property type="evidence" value="ECO:0007669"/>
    <property type="project" value="InterPro"/>
</dbReference>
<sequence length="260" mass="30010">MNQMVTISYEDQLKAKAKAVRERLMGKPKVVNVAKEVIREANARKFSARSRPRADADAHVRAWQAYHARVANQITIEDYRQQVCDQQGFDNDVIMGPNRQDHIVRQRDFVIFEVHMMFPTVAKLELARRFGRDNSTIRQSLSREAARRGVDEEDLTSIERVYPTLREDVAQGLSLYEIAKKYGVGSATIGRKVRMIGLSDQLGGRKTRLPQHLIEAIEEDYFSGKTGNKICQRYHISRAHLRDIVRRYGWSEIRAKARAR</sequence>
<proteinExistence type="predicted"/>
<gene>
    <name evidence="1" type="ORF">DXM27_05215</name>
</gene>
<dbReference type="InterPro" id="IPR010921">
    <property type="entry name" value="Trp_repressor/repl_initiator"/>
</dbReference>
<reference evidence="1 2" key="1">
    <citation type="submission" date="2018-08" db="EMBL/GenBank/DDBJ databases">
        <title>Crown Gall in kiwifruit.</title>
        <authorList>
            <person name="Visnovsky S.B."/>
            <person name="Pitman A.R."/>
        </authorList>
    </citation>
    <scope>NUCLEOTIDE SEQUENCE [LARGE SCALE GENOMIC DNA]</scope>
    <source>
        <strain evidence="1 2">SBV_302_78_2</strain>
    </source>
</reference>
<evidence type="ECO:0000313" key="2">
    <source>
        <dbReference type="Proteomes" id="UP000473658"/>
    </source>
</evidence>
<dbReference type="AlphaFoldDB" id="A0AA88F6D6"/>
<comment type="caution">
    <text evidence="1">The sequence shown here is derived from an EMBL/GenBank/DDBJ whole genome shotgun (WGS) entry which is preliminary data.</text>
</comment>
<protein>
    <submittedName>
        <fullName evidence="1">Uncharacterized protein</fullName>
    </submittedName>
</protein>
<organism evidence="1 2">
    <name type="scientific">Rhizobium rhizogenes</name>
    <name type="common">Agrobacterium rhizogenes</name>
    <dbReference type="NCBI Taxonomy" id="359"/>
    <lineage>
        <taxon>Bacteria</taxon>
        <taxon>Pseudomonadati</taxon>
        <taxon>Pseudomonadota</taxon>
        <taxon>Alphaproteobacteria</taxon>
        <taxon>Hyphomicrobiales</taxon>
        <taxon>Rhizobiaceae</taxon>
        <taxon>Rhizobium/Agrobacterium group</taxon>
        <taxon>Rhizobium</taxon>
    </lineage>
</organism>
<dbReference type="Proteomes" id="UP000473658">
    <property type="component" value="Unassembled WGS sequence"/>
</dbReference>
<name>A0AA88F6D6_RHIRH</name>
<dbReference type="RefSeq" id="WP_149898060.1">
    <property type="nucleotide sequence ID" value="NZ_QRFF01000001.1"/>
</dbReference>
<accession>A0AA88F6D6</accession>
<dbReference type="Gene3D" id="1.10.1750.10">
    <property type="match status" value="1"/>
</dbReference>
<dbReference type="SUPFAM" id="SSF48295">
    <property type="entry name" value="TrpR-like"/>
    <property type="match status" value="1"/>
</dbReference>